<keyword evidence="6" id="KW-0812">Transmembrane</keyword>
<keyword evidence="5 6" id="KW-0249">Electron transport</keyword>
<comment type="cofactor">
    <cofactor evidence="6">
        <name>FMN</name>
        <dbReference type="ChEBI" id="CHEBI:58210"/>
    </cofactor>
</comment>
<comment type="subunit">
    <text evidence="6">The complex is composed of six subunits: RnfA, RnfB, RnfC, RnfD, RnfE and RnfG.</text>
</comment>
<keyword evidence="10" id="KW-1185">Reference proteome</keyword>
<dbReference type="PANTHER" id="PTHR36118:SF1">
    <property type="entry name" value="ION-TRANSLOCATING OXIDOREDUCTASE COMPLEX SUBUNIT G"/>
    <property type="match status" value="1"/>
</dbReference>
<dbReference type="PANTHER" id="PTHR36118">
    <property type="entry name" value="ION-TRANSLOCATING OXIDOREDUCTASE COMPLEX SUBUNIT G"/>
    <property type="match status" value="1"/>
</dbReference>
<dbReference type="PIRSF" id="PIRSF006091">
    <property type="entry name" value="E_trnsport_RnfG"/>
    <property type="match status" value="1"/>
</dbReference>
<keyword evidence="3 6" id="KW-0285">Flavoprotein</keyword>
<dbReference type="SMART" id="SM00900">
    <property type="entry name" value="FMN_bind"/>
    <property type="match status" value="1"/>
</dbReference>
<keyword evidence="6" id="KW-0997">Cell inner membrane</keyword>
<keyword evidence="2 6" id="KW-0597">Phosphoprotein</keyword>
<keyword evidence="6" id="KW-0472">Membrane</keyword>
<dbReference type="HAMAP" id="MF_00479">
    <property type="entry name" value="RsxG_RnfG"/>
    <property type="match status" value="1"/>
</dbReference>
<dbReference type="EMBL" id="JAVDWR010000001">
    <property type="protein sequence ID" value="MDR7119347.1"/>
    <property type="molecule type" value="Genomic_DNA"/>
</dbReference>
<evidence type="ECO:0000256" key="2">
    <source>
        <dbReference type="ARBA" id="ARBA00022553"/>
    </source>
</evidence>
<feature type="chain" id="PRO_5045646112" description="Ion-translocating oxidoreductase complex subunit G" evidence="7">
    <location>
        <begin position="25"/>
        <end position="210"/>
    </location>
</feature>
<keyword evidence="6" id="KW-1133">Transmembrane helix</keyword>
<dbReference type="Proteomes" id="UP001257909">
    <property type="component" value="Unassembled WGS sequence"/>
</dbReference>
<dbReference type="InterPro" id="IPR007329">
    <property type="entry name" value="FMN-bd"/>
</dbReference>
<evidence type="ECO:0000256" key="6">
    <source>
        <dbReference type="HAMAP-Rule" id="MF_00479"/>
    </source>
</evidence>
<comment type="function">
    <text evidence="6">Part of a membrane-bound complex that couples electron transfer with translocation of ions across the membrane.</text>
</comment>
<keyword evidence="6" id="KW-1003">Cell membrane</keyword>
<keyword evidence="1 6" id="KW-0813">Transport</keyword>
<gene>
    <name evidence="6" type="primary">rnfG</name>
    <name evidence="9" type="ORF">J2W69_000262</name>
</gene>
<dbReference type="RefSeq" id="WP_310273795.1">
    <property type="nucleotide sequence ID" value="NZ_JAVDWR010000001.1"/>
</dbReference>
<evidence type="ECO:0000313" key="9">
    <source>
        <dbReference type="EMBL" id="MDR7119347.1"/>
    </source>
</evidence>
<evidence type="ECO:0000256" key="1">
    <source>
        <dbReference type="ARBA" id="ARBA00022448"/>
    </source>
</evidence>
<evidence type="ECO:0000256" key="3">
    <source>
        <dbReference type="ARBA" id="ARBA00022630"/>
    </source>
</evidence>
<dbReference type="NCBIfam" id="TIGR01947">
    <property type="entry name" value="rnfG"/>
    <property type="match status" value="1"/>
</dbReference>
<feature type="domain" description="FMN-binding" evidence="8">
    <location>
        <begin position="101"/>
        <end position="193"/>
    </location>
</feature>
<dbReference type="NCBIfam" id="NF002519">
    <property type="entry name" value="PRK01908.1"/>
    <property type="match status" value="1"/>
</dbReference>
<proteinExistence type="inferred from homology"/>
<feature type="signal peptide" evidence="7">
    <location>
        <begin position="1"/>
        <end position="24"/>
    </location>
</feature>
<comment type="subcellular location">
    <subcellularLocation>
        <location evidence="6">Cell inner membrane</location>
        <topology evidence="6">Single-pass membrane protein</topology>
    </subcellularLocation>
</comment>
<evidence type="ECO:0000256" key="5">
    <source>
        <dbReference type="ARBA" id="ARBA00022982"/>
    </source>
</evidence>
<comment type="caution">
    <text evidence="9">The sequence shown here is derived from an EMBL/GenBank/DDBJ whole genome shotgun (WGS) entry which is preliminary data.</text>
</comment>
<dbReference type="EC" id="7.-.-.-" evidence="6"/>
<dbReference type="Pfam" id="PF04205">
    <property type="entry name" value="FMN_bind"/>
    <property type="match status" value="1"/>
</dbReference>
<dbReference type="InterPro" id="IPR010209">
    <property type="entry name" value="Ion_transpt_RnfG/RsxG"/>
</dbReference>
<evidence type="ECO:0000256" key="4">
    <source>
        <dbReference type="ARBA" id="ARBA00022643"/>
    </source>
</evidence>
<feature type="modified residue" description="FMN phosphoryl threonine" evidence="6">
    <location>
        <position position="176"/>
    </location>
</feature>
<protein>
    <recommendedName>
        <fullName evidence="6">Ion-translocating oxidoreductase complex subunit G</fullName>
        <ecNumber evidence="6">7.-.-.-</ecNumber>
    </recommendedName>
    <alternativeName>
        <fullName evidence="6">Rnf electron transport complex subunit G</fullName>
    </alternativeName>
</protein>
<accession>A0ABU1VUG0</accession>
<comment type="similarity">
    <text evidence="6">Belongs to the RnfG family.</text>
</comment>
<evidence type="ECO:0000259" key="8">
    <source>
        <dbReference type="SMART" id="SM00900"/>
    </source>
</evidence>
<keyword evidence="4 6" id="KW-0288">FMN</keyword>
<keyword evidence="6" id="KW-1278">Translocase</keyword>
<sequence length="210" mass="22304">MLSSVGKNALLLGTAAVLCVFAVAAVNEITKSEIAQQQLDGKLRTLVEVMPELAGNTAILNDCVAALDTELLGKEAKQNIYRYRVDGAVKAYLVETTAPDGYSGAIEVLAAISPDSEIIGVRVLNHKETPGLGDKIELRKSPWVLSFHGQTLGSKDDRSFAVKKDGGQFDQFAGATITPRAVVKAVKNAAIYIQQHPELASLPSDCAALL</sequence>
<reference evidence="9 10" key="1">
    <citation type="submission" date="2023-07" db="EMBL/GenBank/DDBJ databases">
        <title>Sorghum-associated microbial communities from plants grown in Nebraska, USA.</title>
        <authorList>
            <person name="Schachtman D."/>
        </authorList>
    </citation>
    <scope>NUCLEOTIDE SEQUENCE [LARGE SCALE GENOMIC DNA]</scope>
    <source>
        <strain evidence="9 10">4138</strain>
    </source>
</reference>
<organism evidence="9 10">
    <name type="scientific">Rheinheimera soli</name>
    <dbReference type="NCBI Taxonomy" id="443616"/>
    <lineage>
        <taxon>Bacteria</taxon>
        <taxon>Pseudomonadati</taxon>
        <taxon>Pseudomonadota</taxon>
        <taxon>Gammaproteobacteria</taxon>
        <taxon>Chromatiales</taxon>
        <taxon>Chromatiaceae</taxon>
        <taxon>Rheinheimera</taxon>
    </lineage>
</organism>
<name>A0ABU1VUG0_9GAMM</name>
<evidence type="ECO:0000256" key="7">
    <source>
        <dbReference type="SAM" id="SignalP"/>
    </source>
</evidence>
<keyword evidence="7" id="KW-0732">Signal</keyword>
<evidence type="ECO:0000313" key="10">
    <source>
        <dbReference type="Proteomes" id="UP001257909"/>
    </source>
</evidence>